<evidence type="ECO:0000313" key="5">
    <source>
        <dbReference type="Proteomes" id="UP000223749"/>
    </source>
</evidence>
<evidence type="ECO:0000313" key="4">
    <source>
        <dbReference type="EMBL" id="ATP55791.1"/>
    </source>
</evidence>
<evidence type="ECO:0000259" key="3">
    <source>
        <dbReference type="Pfam" id="PF11954"/>
    </source>
</evidence>
<dbReference type="InterPro" id="IPR001466">
    <property type="entry name" value="Beta-lactam-related"/>
</dbReference>
<dbReference type="RefSeq" id="WP_099437736.1">
    <property type="nucleotide sequence ID" value="NZ_CP024091.1"/>
</dbReference>
<name>A0A2D1U2G9_9SPHI</name>
<dbReference type="AlphaFoldDB" id="A0A2D1U2G9"/>
<dbReference type="PANTHER" id="PTHR46825:SF15">
    <property type="entry name" value="BETA-LACTAMASE-RELATED DOMAIN-CONTAINING PROTEIN"/>
    <property type="match status" value="1"/>
</dbReference>
<proteinExistence type="predicted"/>
<feature type="chain" id="PRO_5013776726" evidence="1">
    <location>
        <begin position="20"/>
        <end position="603"/>
    </location>
</feature>
<keyword evidence="1" id="KW-0732">Signal</keyword>
<dbReference type="Gene3D" id="3.40.710.10">
    <property type="entry name" value="DD-peptidase/beta-lactamase superfamily"/>
    <property type="match status" value="1"/>
</dbReference>
<organism evidence="4 5">
    <name type="scientific">Pedobacter ginsengisoli</name>
    <dbReference type="NCBI Taxonomy" id="363852"/>
    <lineage>
        <taxon>Bacteria</taxon>
        <taxon>Pseudomonadati</taxon>
        <taxon>Bacteroidota</taxon>
        <taxon>Sphingobacteriia</taxon>
        <taxon>Sphingobacteriales</taxon>
        <taxon>Sphingobacteriaceae</taxon>
        <taxon>Pedobacter</taxon>
    </lineage>
</organism>
<dbReference type="InterPro" id="IPR012338">
    <property type="entry name" value="Beta-lactam/transpept-like"/>
</dbReference>
<feature type="domain" description="Peptidase S12 Pab87-related C-terminal" evidence="3">
    <location>
        <begin position="410"/>
        <end position="500"/>
    </location>
</feature>
<dbReference type="EMBL" id="CP024091">
    <property type="protein sequence ID" value="ATP55791.1"/>
    <property type="molecule type" value="Genomic_DNA"/>
</dbReference>
<dbReference type="Proteomes" id="UP000223749">
    <property type="component" value="Chromosome"/>
</dbReference>
<dbReference type="InterPro" id="IPR050491">
    <property type="entry name" value="AmpC-like"/>
</dbReference>
<dbReference type="KEGG" id="pgs:CPT03_04575"/>
<dbReference type="OrthoDB" id="1522765at2"/>
<dbReference type="Gene3D" id="2.40.128.600">
    <property type="match status" value="1"/>
</dbReference>
<reference evidence="4 5" key="1">
    <citation type="submission" date="2017-10" db="EMBL/GenBank/DDBJ databases">
        <title>Whole genome of Pedobacter ginsengisoli T01R-27 isolated from tomato rhizosphere.</title>
        <authorList>
            <person name="Weon H.-Y."/>
            <person name="Lee S.A."/>
            <person name="Sang M.K."/>
            <person name="Song J."/>
        </authorList>
    </citation>
    <scope>NUCLEOTIDE SEQUENCE [LARGE SCALE GENOMIC DNA]</scope>
    <source>
        <strain evidence="4 5">T01R-27</strain>
    </source>
</reference>
<evidence type="ECO:0000259" key="2">
    <source>
        <dbReference type="Pfam" id="PF00144"/>
    </source>
</evidence>
<dbReference type="InterPro" id="IPR021860">
    <property type="entry name" value="Peptidase_S12_Pab87-rel_C"/>
</dbReference>
<dbReference type="Pfam" id="PF11954">
    <property type="entry name" value="DUF3471"/>
    <property type="match status" value="1"/>
</dbReference>
<dbReference type="PANTHER" id="PTHR46825">
    <property type="entry name" value="D-ALANYL-D-ALANINE-CARBOXYPEPTIDASE/ENDOPEPTIDASE AMPH"/>
    <property type="match status" value="1"/>
</dbReference>
<accession>A0A2D1U2G9</accession>
<feature type="domain" description="Beta-lactamase-related" evidence="2">
    <location>
        <begin position="34"/>
        <end position="362"/>
    </location>
</feature>
<keyword evidence="5" id="KW-1185">Reference proteome</keyword>
<dbReference type="Pfam" id="PF00144">
    <property type="entry name" value="Beta-lactamase"/>
    <property type="match status" value="1"/>
</dbReference>
<evidence type="ECO:0000256" key="1">
    <source>
        <dbReference type="SAM" id="SignalP"/>
    </source>
</evidence>
<sequence length="603" mass="67772">MKRTLTLLLLSSINFLAIAQENNKPVDARLQGIDTLLNKVLKDQNIAGFSVAVVDGDKVIYSKGFGYRDVENKKPVTPNTLFSIGSSSKAFTSALLGILQKEGKLSLDGNAVSYLPQLRFFNDNMNNQITVRDMMTHRTGLSRYDASWYIFNTSNRDSIINRVRYMEPNAGLREKWQYNNYMFLAQGMIAEKLTGKTWEQNIKERFFLPLDMKRSNTSITEFQKDPDASLPYQLDGDVIKKMDYYNIDGMGPAGSINSSANDIANWIKVWISGGHYNGKEIISSDYIAQAASPQMVMGGGLPGSETDIYMSSYGLGWMISSYRGHYMVEHGGNIDGFSASVSFFPTDKLGVVVLTNQNTSAVPSIVLNSIADRLFKLKPIDWNNKTMEARRIAKEKSAGIKKEADLKQILNTKPSHSLKEYTGAFTNPGYGLLDIFGKNDSLFVKAGKYTAWLKHYHYDVFEWREINKDGKPDTSRSNIKFNFLTSTDGKIESLSASFEPGMKPPVFTLKPKVVNVDMKTLEQYVGEYTLGTMQVKVSVRNKVLYVFVPGQQDYETVALDDYNFNLKALNGYSVRFEVKGKEKAESVLFIQPNGTFKASRKNK</sequence>
<protein>
    <submittedName>
        <fullName evidence="4">Penicillin-binding protein</fullName>
    </submittedName>
</protein>
<gene>
    <name evidence="4" type="ORF">CPT03_04575</name>
</gene>
<feature type="signal peptide" evidence="1">
    <location>
        <begin position="1"/>
        <end position="19"/>
    </location>
</feature>
<dbReference type="SUPFAM" id="SSF56601">
    <property type="entry name" value="beta-lactamase/transpeptidase-like"/>
    <property type="match status" value="1"/>
</dbReference>